<feature type="transmembrane region" description="Helical" evidence="5">
    <location>
        <begin position="199"/>
        <end position="223"/>
    </location>
</feature>
<dbReference type="EMBL" id="ML995476">
    <property type="protein sequence ID" value="KAF2146367.1"/>
    <property type="molecule type" value="Genomic_DNA"/>
</dbReference>
<proteinExistence type="predicted"/>
<dbReference type="PANTHER" id="PTHR31465:SF35">
    <property type="entry name" value="RTA1 DOMAIN PROTEIN-RELATED"/>
    <property type="match status" value="1"/>
</dbReference>
<gene>
    <name evidence="6" type="ORF">K452DRAFT_283641</name>
</gene>
<evidence type="ECO:0000256" key="4">
    <source>
        <dbReference type="ARBA" id="ARBA00023136"/>
    </source>
</evidence>
<feature type="transmembrane region" description="Helical" evidence="5">
    <location>
        <begin position="20"/>
        <end position="39"/>
    </location>
</feature>
<comment type="subcellular location">
    <subcellularLocation>
        <location evidence="1">Membrane</location>
        <topology evidence="1">Multi-pass membrane protein</topology>
    </subcellularLocation>
</comment>
<dbReference type="Pfam" id="PF04479">
    <property type="entry name" value="RTA1"/>
    <property type="match status" value="1"/>
</dbReference>
<keyword evidence="2 5" id="KW-0812">Transmembrane</keyword>
<evidence type="ECO:0000256" key="5">
    <source>
        <dbReference type="SAM" id="Phobius"/>
    </source>
</evidence>
<accession>A0A6A6BU87</accession>
<dbReference type="AlphaFoldDB" id="A0A6A6BU87"/>
<keyword evidence="7" id="KW-1185">Reference proteome</keyword>
<protein>
    <recommendedName>
        <fullName evidence="8">RTA1 domain protein</fullName>
    </recommendedName>
</protein>
<evidence type="ECO:0000313" key="7">
    <source>
        <dbReference type="Proteomes" id="UP000799438"/>
    </source>
</evidence>
<evidence type="ECO:0000256" key="1">
    <source>
        <dbReference type="ARBA" id="ARBA00004141"/>
    </source>
</evidence>
<dbReference type="PANTHER" id="PTHR31465">
    <property type="entry name" value="PROTEIN RTA1-RELATED"/>
    <property type="match status" value="1"/>
</dbReference>
<dbReference type="GO" id="GO:0016020">
    <property type="term" value="C:membrane"/>
    <property type="evidence" value="ECO:0007669"/>
    <property type="project" value="UniProtKB-SubCell"/>
</dbReference>
<evidence type="ECO:0000256" key="3">
    <source>
        <dbReference type="ARBA" id="ARBA00022989"/>
    </source>
</evidence>
<dbReference type="RefSeq" id="XP_033402076.1">
    <property type="nucleotide sequence ID" value="XM_033539804.1"/>
</dbReference>
<keyword evidence="4 5" id="KW-0472">Membrane</keyword>
<sequence length="335" mass="37347">MSDPDYKHAVFAFYRYVPTMAGAVIFAILFFLSTTLHMVQMFKTRTWYLIAFVLGGWCKSPNPGLISVSMAISASTMQNTDICRFVVELIGYAGRAGSAAQEPGYWTLTPYIIQSIFLLVAPALFAASIYMVLGRIILLTEADSRSIIRRRFLTKLFVCGDVLSFLNGASKLTQHATGGGLMAMAAHGHPDALETGEHVIIGGLFVQLFFFGFFIVVTAIFHVRLGRNPTAQSQNPAIQWRKYLTTLYVVSVLIMIRSIFRVIEYIMGNDGFLMTTEVFLYIFDALLMFGVCVWMNWDHPSAIGLLLRGERPAESGFKIVTARPTKQEVVTLTEV</sequence>
<dbReference type="GeneID" id="54297300"/>
<feature type="transmembrane region" description="Helical" evidence="5">
    <location>
        <begin position="243"/>
        <end position="263"/>
    </location>
</feature>
<dbReference type="OrthoDB" id="3358017at2759"/>
<feature type="transmembrane region" description="Helical" evidence="5">
    <location>
        <begin position="111"/>
        <end position="132"/>
    </location>
</feature>
<dbReference type="Proteomes" id="UP000799438">
    <property type="component" value="Unassembled WGS sequence"/>
</dbReference>
<keyword evidence="3 5" id="KW-1133">Transmembrane helix</keyword>
<organism evidence="6 7">
    <name type="scientific">Aplosporella prunicola CBS 121167</name>
    <dbReference type="NCBI Taxonomy" id="1176127"/>
    <lineage>
        <taxon>Eukaryota</taxon>
        <taxon>Fungi</taxon>
        <taxon>Dikarya</taxon>
        <taxon>Ascomycota</taxon>
        <taxon>Pezizomycotina</taxon>
        <taxon>Dothideomycetes</taxon>
        <taxon>Dothideomycetes incertae sedis</taxon>
        <taxon>Botryosphaeriales</taxon>
        <taxon>Aplosporellaceae</taxon>
        <taxon>Aplosporella</taxon>
    </lineage>
</organism>
<evidence type="ECO:0000256" key="2">
    <source>
        <dbReference type="ARBA" id="ARBA00022692"/>
    </source>
</evidence>
<reference evidence="6" key="1">
    <citation type="journal article" date="2020" name="Stud. Mycol.">
        <title>101 Dothideomycetes genomes: a test case for predicting lifestyles and emergence of pathogens.</title>
        <authorList>
            <person name="Haridas S."/>
            <person name="Albert R."/>
            <person name="Binder M."/>
            <person name="Bloem J."/>
            <person name="Labutti K."/>
            <person name="Salamov A."/>
            <person name="Andreopoulos B."/>
            <person name="Baker S."/>
            <person name="Barry K."/>
            <person name="Bills G."/>
            <person name="Bluhm B."/>
            <person name="Cannon C."/>
            <person name="Castanera R."/>
            <person name="Culley D."/>
            <person name="Daum C."/>
            <person name="Ezra D."/>
            <person name="Gonzalez J."/>
            <person name="Henrissat B."/>
            <person name="Kuo A."/>
            <person name="Liang C."/>
            <person name="Lipzen A."/>
            <person name="Lutzoni F."/>
            <person name="Magnuson J."/>
            <person name="Mondo S."/>
            <person name="Nolan M."/>
            <person name="Ohm R."/>
            <person name="Pangilinan J."/>
            <person name="Park H.-J."/>
            <person name="Ramirez L."/>
            <person name="Alfaro M."/>
            <person name="Sun H."/>
            <person name="Tritt A."/>
            <person name="Yoshinaga Y."/>
            <person name="Zwiers L.-H."/>
            <person name="Turgeon B."/>
            <person name="Goodwin S."/>
            <person name="Spatafora J."/>
            <person name="Crous P."/>
            <person name="Grigoriev I."/>
        </authorList>
    </citation>
    <scope>NUCLEOTIDE SEQUENCE</scope>
    <source>
        <strain evidence="6">CBS 121167</strain>
    </source>
</reference>
<evidence type="ECO:0008006" key="8">
    <source>
        <dbReference type="Google" id="ProtNLM"/>
    </source>
</evidence>
<name>A0A6A6BU87_9PEZI</name>
<evidence type="ECO:0000313" key="6">
    <source>
        <dbReference type="EMBL" id="KAF2146367.1"/>
    </source>
</evidence>
<feature type="transmembrane region" description="Helical" evidence="5">
    <location>
        <begin position="278"/>
        <end position="297"/>
    </location>
</feature>
<dbReference type="InterPro" id="IPR007568">
    <property type="entry name" value="RTA1"/>
</dbReference>